<keyword evidence="2" id="KW-1185">Reference proteome</keyword>
<evidence type="ECO:0000313" key="1">
    <source>
        <dbReference type="EMBL" id="QOV06331.1"/>
    </source>
</evidence>
<reference evidence="1 2" key="1">
    <citation type="submission" date="2020-07" db="EMBL/GenBank/DDBJ databases">
        <title>Complete genome sequence of Burkholderia gladioli phage Maja.</title>
        <authorList>
            <person name="Yu Z."/>
            <person name="Yao G.W."/>
            <person name="Guadalupe Vizoso-Pinto M."/>
            <person name="Sun L."/>
            <person name="Le T."/>
            <person name="Gonzalez C."/>
            <person name="Young R."/>
            <person name="Liu M."/>
        </authorList>
    </citation>
    <scope>NUCLEOTIDE SEQUENCE [LARGE SCALE GENOMIC DNA]</scope>
</reference>
<dbReference type="EMBL" id="MT708549">
    <property type="protein sequence ID" value="QOV06331.1"/>
    <property type="molecule type" value="Genomic_DNA"/>
</dbReference>
<protein>
    <submittedName>
        <fullName evidence="1">Uncharacterized protein</fullName>
    </submittedName>
</protein>
<organism evidence="1 2">
    <name type="scientific">Burkholderia phage Maja</name>
    <dbReference type="NCBI Taxonomy" id="2767571"/>
    <lineage>
        <taxon>Viruses</taxon>
        <taxon>Duplodnaviria</taxon>
        <taxon>Heunggongvirae</taxon>
        <taxon>Uroviricota</taxon>
        <taxon>Caudoviricetes</taxon>
        <taxon>Lindbergviridae</taxon>
        <taxon>Gladiolivirus</taxon>
        <taxon>Gladiolivirus maja</taxon>
    </lineage>
</organism>
<gene>
    <name evidence="1" type="ORF">CPT_Maja_111</name>
</gene>
<sequence>MTLEEKLGEAYKAYLVRMEQACIASDSWTYDEWCVKSMDAISIKCRHNGQQDVKKELPIELQTNRNMGRRSEWG</sequence>
<accession>A0A7S6U384</accession>
<dbReference type="Proteomes" id="UP000593952">
    <property type="component" value="Segment"/>
</dbReference>
<evidence type="ECO:0000313" key="2">
    <source>
        <dbReference type="Proteomes" id="UP000593952"/>
    </source>
</evidence>
<name>A0A7S6U384_9CAUD</name>
<proteinExistence type="predicted"/>